<dbReference type="AlphaFoldDB" id="A0A8H8DF32"/>
<reference evidence="2 3" key="1">
    <citation type="journal article" name="Sci. Rep.">
        <title>Genome-scale phylogenetic analyses confirm Olpidium as the closest living zoosporic fungus to the non-flagellated, terrestrial fungi.</title>
        <authorList>
            <person name="Chang Y."/>
            <person name="Rochon D."/>
            <person name="Sekimoto S."/>
            <person name="Wang Y."/>
            <person name="Chovatia M."/>
            <person name="Sandor L."/>
            <person name="Salamov A."/>
            <person name="Grigoriev I.V."/>
            <person name="Stajich J.E."/>
            <person name="Spatafora J.W."/>
        </authorList>
    </citation>
    <scope>NUCLEOTIDE SEQUENCE [LARGE SCALE GENOMIC DNA]</scope>
    <source>
        <strain evidence="2">S191</strain>
    </source>
</reference>
<keyword evidence="3" id="KW-1185">Reference proteome</keyword>
<feature type="region of interest" description="Disordered" evidence="1">
    <location>
        <begin position="27"/>
        <end position="73"/>
    </location>
</feature>
<proteinExistence type="predicted"/>
<dbReference type="EMBL" id="JAEFCI010012496">
    <property type="protein sequence ID" value="KAG5455963.1"/>
    <property type="molecule type" value="Genomic_DNA"/>
</dbReference>
<evidence type="ECO:0000256" key="1">
    <source>
        <dbReference type="SAM" id="MobiDB-lite"/>
    </source>
</evidence>
<evidence type="ECO:0000313" key="3">
    <source>
        <dbReference type="Proteomes" id="UP000673691"/>
    </source>
</evidence>
<name>A0A8H8DF32_9FUNG</name>
<evidence type="ECO:0000313" key="2">
    <source>
        <dbReference type="EMBL" id="KAG5455963.1"/>
    </source>
</evidence>
<protein>
    <submittedName>
        <fullName evidence="2">Uncharacterized protein</fullName>
    </submittedName>
</protein>
<gene>
    <name evidence="2" type="ORF">BJ554DRAFT_4430</name>
</gene>
<accession>A0A8H8DF32</accession>
<sequence>MMAPNLAFWSTEGSWYDMVSRCRLGGAKRGGRKGTRPPPPSTFRPSETTKTFSSTCSPLAREQHRDEEGTRNACPQRGAGTICGFDALAPAANSAAPVLSVLRVGTLVTASGAMCWRIHCSPCLLRGGRTHYERGFATPGSCTLLACRSPGDVSAVYPVMNLVVDARISRQPAQSGIAEHHDTLLESCPRRCRLNTRLIAALCCVAGDAPNHVAYAHPHALSHPANRQILPRSAQLPPLVAKLLALPGSVRGRKNFVYARTLRVVFPNLVRLGRKPRVGRLHLGAGDIPAQSVP</sequence>
<feature type="compositionally biased region" description="Basic and acidic residues" evidence="1">
    <location>
        <begin position="61"/>
        <end position="70"/>
    </location>
</feature>
<comment type="caution">
    <text evidence="2">The sequence shown here is derived from an EMBL/GenBank/DDBJ whole genome shotgun (WGS) entry which is preliminary data.</text>
</comment>
<organism evidence="2 3">
    <name type="scientific">Olpidium bornovanus</name>
    <dbReference type="NCBI Taxonomy" id="278681"/>
    <lineage>
        <taxon>Eukaryota</taxon>
        <taxon>Fungi</taxon>
        <taxon>Fungi incertae sedis</taxon>
        <taxon>Olpidiomycota</taxon>
        <taxon>Olpidiomycotina</taxon>
        <taxon>Olpidiomycetes</taxon>
        <taxon>Olpidiales</taxon>
        <taxon>Olpidiaceae</taxon>
        <taxon>Olpidium</taxon>
    </lineage>
</organism>
<dbReference type="Proteomes" id="UP000673691">
    <property type="component" value="Unassembled WGS sequence"/>
</dbReference>